<evidence type="ECO:0000313" key="2">
    <source>
        <dbReference type="Proteomes" id="UP000828048"/>
    </source>
</evidence>
<gene>
    <name evidence="1" type="ORF">Vadar_018259</name>
</gene>
<proteinExistence type="predicted"/>
<organism evidence="1 2">
    <name type="scientific">Vaccinium darrowii</name>
    <dbReference type="NCBI Taxonomy" id="229202"/>
    <lineage>
        <taxon>Eukaryota</taxon>
        <taxon>Viridiplantae</taxon>
        <taxon>Streptophyta</taxon>
        <taxon>Embryophyta</taxon>
        <taxon>Tracheophyta</taxon>
        <taxon>Spermatophyta</taxon>
        <taxon>Magnoliopsida</taxon>
        <taxon>eudicotyledons</taxon>
        <taxon>Gunneridae</taxon>
        <taxon>Pentapetalae</taxon>
        <taxon>asterids</taxon>
        <taxon>Ericales</taxon>
        <taxon>Ericaceae</taxon>
        <taxon>Vaccinioideae</taxon>
        <taxon>Vaccinieae</taxon>
        <taxon>Vaccinium</taxon>
    </lineage>
</organism>
<sequence>MRGKVSKQMERIKSVSTEEKALRDLQESSCCNFPGCDYHPPDRKNWMLGLNPEKVLLHKMEDRRVCHGILLTYSVVVVINDIKQFLAETQTEIIILEIRTEFGHKYPPEFDKYLEEQLGELLIHNDDSVFEKTIAGVLPKRVVCVQKQKREDHDLVWENEYLRKQVELG</sequence>
<dbReference type="Proteomes" id="UP000828048">
    <property type="component" value="Chromosome 7"/>
</dbReference>
<name>A0ACB7Y813_9ERIC</name>
<reference evidence="1 2" key="1">
    <citation type="journal article" date="2021" name="Hortic Res">
        <title>High-quality reference genome and annotation aids understanding of berry development for evergreen blueberry (Vaccinium darrowii).</title>
        <authorList>
            <person name="Yu J."/>
            <person name="Hulse-Kemp A.M."/>
            <person name="Babiker E."/>
            <person name="Staton M."/>
        </authorList>
    </citation>
    <scope>NUCLEOTIDE SEQUENCE [LARGE SCALE GENOMIC DNA]</scope>
    <source>
        <strain evidence="2">cv. NJ 8807/NJ 8810</strain>
        <tissue evidence="1">Young leaf</tissue>
    </source>
</reference>
<protein>
    <submittedName>
        <fullName evidence="1">Uncharacterized protein</fullName>
    </submittedName>
</protein>
<evidence type="ECO:0000313" key="1">
    <source>
        <dbReference type="EMBL" id="KAH7849461.1"/>
    </source>
</evidence>
<accession>A0ACB7Y813</accession>
<comment type="caution">
    <text evidence="1">The sequence shown here is derived from an EMBL/GenBank/DDBJ whole genome shotgun (WGS) entry which is preliminary data.</text>
</comment>
<dbReference type="EMBL" id="CM037157">
    <property type="protein sequence ID" value="KAH7849461.1"/>
    <property type="molecule type" value="Genomic_DNA"/>
</dbReference>
<keyword evidence="2" id="KW-1185">Reference proteome</keyword>